<dbReference type="Pfam" id="PF14510">
    <property type="entry name" value="ABC_trans_N"/>
    <property type="match status" value="1"/>
</dbReference>
<dbReference type="InterPro" id="IPR017871">
    <property type="entry name" value="ABC_transporter-like_CS"/>
</dbReference>
<dbReference type="SMART" id="SM00382">
    <property type="entry name" value="AAA"/>
    <property type="match status" value="2"/>
</dbReference>
<keyword evidence="5" id="KW-0547">Nucleotide-binding</keyword>
<dbReference type="GO" id="GO:0016020">
    <property type="term" value="C:membrane"/>
    <property type="evidence" value="ECO:0007669"/>
    <property type="project" value="UniProtKB-SubCell"/>
</dbReference>
<feature type="region of interest" description="Disordered" evidence="9">
    <location>
        <begin position="1"/>
        <end position="30"/>
    </location>
</feature>
<protein>
    <recommendedName>
        <fullName evidence="11">ABC transporter domain-containing protein</fullName>
    </recommendedName>
</protein>
<dbReference type="RefSeq" id="XP_007415502.1">
    <property type="nucleotide sequence ID" value="XM_007415440.1"/>
</dbReference>
<evidence type="ECO:0000256" key="9">
    <source>
        <dbReference type="SAM" id="MobiDB-lite"/>
    </source>
</evidence>
<dbReference type="SUPFAM" id="SSF52540">
    <property type="entry name" value="P-loop containing nucleoside triphosphate hydrolases"/>
    <property type="match status" value="2"/>
</dbReference>
<keyword evidence="4 10" id="KW-0812">Transmembrane</keyword>
<evidence type="ECO:0000256" key="10">
    <source>
        <dbReference type="SAM" id="Phobius"/>
    </source>
</evidence>
<evidence type="ECO:0000313" key="12">
    <source>
        <dbReference type="EMBL" id="EGG01152.1"/>
    </source>
</evidence>
<dbReference type="EMBL" id="GL883140">
    <property type="protein sequence ID" value="EGG01152.1"/>
    <property type="molecule type" value="Genomic_DNA"/>
</dbReference>
<keyword evidence="6" id="KW-0067">ATP-binding</keyword>
<dbReference type="PROSITE" id="PS00211">
    <property type="entry name" value="ABC_TRANSPORTER_1"/>
    <property type="match status" value="1"/>
</dbReference>
<dbReference type="CDD" id="cd03232">
    <property type="entry name" value="ABCG_PDR_domain2"/>
    <property type="match status" value="1"/>
</dbReference>
<evidence type="ECO:0000256" key="5">
    <source>
        <dbReference type="ARBA" id="ARBA00022741"/>
    </source>
</evidence>
<dbReference type="GO" id="GO:0016887">
    <property type="term" value="F:ATP hydrolysis activity"/>
    <property type="evidence" value="ECO:0007669"/>
    <property type="project" value="InterPro"/>
</dbReference>
<dbReference type="Pfam" id="PF06422">
    <property type="entry name" value="PDR_CDR"/>
    <property type="match status" value="2"/>
</dbReference>
<evidence type="ECO:0000256" key="1">
    <source>
        <dbReference type="ARBA" id="ARBA00004141"/>
    </source>
</evidence>
<feature type="transmembrane region" description="Helical" evidence="10">
    <location>
        <begin position="1192"/>
        <end position="1214"/>
    </location>
</feature>
<feature type="transmembrane region" description="Helical" evidence="10">
    <location>
        <begin position="1162"/>
        <end position="1180"/>
    </location>
</feature>
<dbReference type="FunCoup" id="F4S2C7">
    <property type="interactions" value="90"/>
</dbReference>
<dbReference type="InterPro" id="IPR003593">
    <property type="entry name" value="AAA+_ATPase"/>
</dbReference>
<keyword evidence="13" id="KW-1185">Reference proteome</keyword>
<feature type="transmembrane region" description="Helical" evidence="10">
    <location>
        <begin position="1436"/>
        <end position="1457"/>
    </location>
</feature>
<feature type="transmembrane region" description="Helical" evidence="10">
    <location>
        <begin position="576"/>
        <end position="600"/>
    </location>
</feature>
<dbReference type="Gene3D" id="3.40.50.300">
    <property type="entry name" value="P-loop containing nucleotide triphosphate hydrolases"/>
    <property type="match status" value="2"/>
</dbReference>
<feature type="transmembrane region" description="Helical" evidence="10">
    <location>
        <begin position="507"/>
        <end position="527"/>
    </location>
</feature>
<dbReference type="PROSITE" id="PS50893">
    <property type="entry name" value="ABC_TRANSPORTER_2"/>
    <property type="match status" value="2"/>
</dbReference>
<dbReference type="Pfam" id="PF01061">
    <property type="entry name" value="ABC2_membrane"/>
    <property type="match status" value="2"/>
</dbReference>
<dbReference type="Pfam" id="PF00005">
    <property type="entry name" value="ABC_tran"/>
    <property type="match status" value="2"/>
</dbReference>
<feature type="transmembrane region" description="Helical" evidence="10">
    <location>
        <begin position="1234"/>
        <end position="1260"/>
    </location>
</feature>
<dbReference type="FunFam" id="3.40.50.300:FF:000054">
    <property type="entry name" value="ABC multidrug transporter atrF"/>
    <property type="match status" value="1"/>
</dbReference>
<feature type="transmembrane region" description="Helical" evidence="10">
    <location>
        <begin position="547"/>
        <end position="564"/>
    </location>
</feature>
<comment type="similarity">
    <text evidence="2">Belongs to the ABC transporter superfamily. ABCG family. PDR (TC 3.A.1.205) subfamily.</text>
</comment>
<name>F4S2C7_MELLP</name>
<accession>F4S2C7</accession>
<feature type="domain" description="ABC transporter" evidence="11">
    <location>
        <begin position="150"/>
        <end position="413"/>
    </location>
</feature>
<evidence type="ECO:0000256" key="4">
    <source>
        <dbReference type="ARBA" id="ARBA00022692"/>
    </source>
</evidence>
<dbReference type="Pfam" id="PF19055">
    <property type="entry name" value="ABC2_membrane_7"/>
    <property type="match status" value="1"/>
</dbReference>
<dbReference type="InterPro" id="IPR003439">
    <property type="entry name" value="ABC_transporter-like_ATP-bd"/>
</dbReference>
<feature type="transmembrane region" description="Helical" evidence="10">
    <location>
        <begin position="1272"/>
        <end position="1292"/>
    </location>
</feature>
<dbReference type="Proteomes" id="UP000001072">
    <property type="component" value="Unassembled WGS sequence"/>
</dbReference>
<dbReference type="GO" id="GO:0140359">
    <property type="term" value="F:ABC-type transporter activity"/>
    <property type="evidence" value="ECO:0007669"/>
    <property type="project" value="InterPro"/>
</dbReference>
<evidence type="ECO:0000256" key="7">
    <source>
        <dbReference type="ARBA" id="ARBA00022989"/>
    </source>
</evidence>
<sequence>MSSPAAAAQTIRRRTSANPTIRPTNPRTSSAFATTFQDGAVAVKWAENEFAQVKHELSEHDHSLNQLNLHRSDTKSTLEDDKEAQLQDINEFDLLDFLRGENQTMQAHGFRHKKVGVIFSDLAVNGMGGAKLSIRTSPVAIKDHLLLPFTMLMSHFKKPTSKAILSGFNGIVRPGEMCLVLGRPNAGCSTFLKVIANQRGGFTDVTGKVEYGGIDSQTMDKLYKGETVYNAEDDIHHPTLTVGQTLDFALSTRTPAKRLPEDTKKIFKAKVLDLLLRMLGIAHTKDTCLHIFSSTHYPSWIPNVGNESFRGVSGGERKRVSIAEMMSNKACVLSWDNSTRGLDASTALQYASSLRIFTNVFKTTMFVTLYQAGEGIFEQFDKVCLISEGRQVYFGPASEARAYMVGLGYKNLPRQTTADYLTGCTDPNERQFQEGLDVATIPKTPQEMEAAYLKSDLAERNRADMTAYRAQKNLATDSHPRGWSTTLIISVVVGSVFFDLPKSSSGAFTRGGVIFLSLMFSIFIALAEIPAQLVGRPIIWRQTSFCFYRGGALAIATTLADIPFSAPKLFGMCIILYFMAGLVVNAGAFFTYFLIVYMTYLTISTLFRLLGAISSTFDGASRMSSCLFMIMVLYSGYMIPQQAMKRWLVWLLYLNPVNYSFGIKLISPCPPTTYHLTTEALMGNEFGRIEMPCDGDSIIPRGPGYPSDLGANQVCIFAGARPGITNVRGEDHIVAAYSYKSENVWRNFAILIIYFAAFLLFFFMATDRMSSAAGGASFMSFAKENKERKKLNEKLDSRKDAFRNGTAQQDMSGLITTRRPFTWEALTYDVKVPGGTNRLLNEIYGYVKPGTLTALMGSSGAGKTTLLDVLANRKNTGVIGGQRCISGREPGPEFRRGTGYCEQQDVHEPTATIREAFRFSAHLRQPADVPVEEKNAYVEEIIQLLELEEFADAMIGFPGFGLGVEARKRVTIGVELAAKPQLLLFLDEPTSGLDGQSAFNIVRFLKKLAAAGQTILCTIHQPNALLFETFDRLLLLKRGGRCVYFGDVGQDSHAIRAYFEKNGARCPNDANPAEFMLEAMGAGNGRQMGGDKDWADRWLDSEEHAENQREILRLKEEALADPLQSSNQKVINYPGFGLQLKTVAKRTNVAFFRTPDYQLTRLYVHLFIGFIVGITFLDVNGAVTASALQNRVFGIFLSTFLVAFIIVEVEPMYIMARTVFLRELASKTYTEEVFAISQFLAEIPNSTLSAIVYYILWYFLSGSNASSSRAGYAVFMIWLLEMFAVTLGQGIAALSPSVFIAMQINPTVMTVLTLFCGIIIPQPQIKAFWRQYDSLLITIHGFSGMYNLDPMTRMMAGLVVNELHDLTVTCGSEEFSKIQPPAGKTCGEWLSNFTSTLGGAVQNATATSDCNFCRYATGDDYLRPLNYSFSNRWRDLVIMACFCIFNLMITVSAAKILTSRYSNR</sequence>
<dbReference type="GeneID" id="18936320"/>
<gene>
    <name evidence="12" type="ORF">MELLADRAFT_92660</name>
</gene>
<dbReference type="OrthoDB" id="245989at2759"/>
<feature type="domain" description="ABC transporter" evidence="11">
    <location>
        <begin position="825"/>
        <end position="1064"/>
    </location>
</feature>
<dbReference type="VEuPathDB" id="FungiDB:MELLADRAFT_92660"/>
<evidence type="ECO:0000256" key="2">
    <source>
        <dbReference type="ARBA" id="ARBA00006012"/>
    </source>
</evidence>
<dbReference type="InterPro" id="IPR027417">
    <property type="entry name" value="P-loop_NTPase"/>
</dbReference>
<evidence type="ECO:0000259" key="11">
    <source>
        <dbReference type="PROSITE" id="PS50893"/>
    </source>
</evidence>
<dbReference type="InterPro" id="IPR034003">
    <property type="entry name" value="ABCG_PDR_2"/>
</dbReference>
<keyword evidence="3" id="KW-0813">Transport</keyword>
<comment type="subcellular location">
    <subcellularLocation>
        <location evidence="1">Membrane</location>
        <topology evidence="1">Multi-pass membrane protein</topology>
    </subcellularLocation>
</comment>
<feature type="transmembrane region" description="Helical" evidence="10">
    <location>
        <begin position="748"/>
        <end position="765"/>
    </location>
</feature>
<organism evidence="13">
    <name type="scientific">Melampsora larici-populina (strain 98AG31 / pathotype 3-4-7)</name>
    <name type="common">Poplar leaf rust fungus</name>
    <dbReference type="NCBI Taxonomy" id="747676"/>
    <lineage>
        <taxon>Eukaryota</taxon>
        <taxon>Fungi</taxon>
        <taxon>Dikarya</taxon>
        <taxon>Basidiomycota</taxon>
        <taxon>Pucciniomycotina</taxon>
        <taxon>Pucciniomycetes</taxon>
        <taxon>Pucciniales</taxon>
        <taxon>Melampsoraceae</taxon>
        <taxon>Melampsora</taxon>
    </lineage>
</organism>
<evidence type="ECO:0000313" key="13">
    <source>
        <dbReference type="Proteomes" id="UP000001072"/>
    </source>
</evidence>
<feature type="compositionally biased region" description="Polar residues" evidence="9">
    <location>
        <begin position="16"/>
        <end position="30"/>
    </location>
</feature>
<dbReference type="CDD" id="cd03233">
    <property type="entry name" value="ABCG_PDR_domain1"/>
    <property type="match status" value="1"/>
</dbReference>
<keyword evidence="7 10" id="KW-1133">Transmembrane helix</keyword>
<evidence type="ECO:0000256" key="8">
    <source>
        <dbReference type="ARBA" id="ARBA00023136"/>
    </source>
</evidence>
<dbReference type="InterPro" id="IPR013525">
    <property type="entry name" value="ABC2_TM"/>
</dbReference>
<feature type="transmembrane region" description="Helical" evidence="10">
    <location>
        <begin position="1298"/>
        <end position="1320"/>
    </location>
</feature>
<dbReference type="eggNOG" id="KOG0065">
    <property type="taxonomic scope" value="Eukaryota"/>
</dbReference>
<dbReference type="KEGG" id="mlr:MELLADRAFT_92660"/>
<proteinExistence type="inferred from homology"/>
<evidence type="ECO:0000256" key="3">
    <source>
        <dbReference type="ARBA" id="ARBA00022448"/>
    </source>
</evidence>
<dbReference type="InParanoid" id="F4S2C7"/>
<keyword evidence="8 10" id="KW-0472">Membrane</keyword>
<dbReference type="PANTHER" id="PTHR19241">
    <property type="entry name" value="ATP-BINDING CASSETTE TRANSPORTER"/>
    <property type="match status" value="1"/>
</dbReference>
<evidence type="ECO:0000256" key="6">
    <source>
        <dbReference type="ARBA" id="ARBA00022840"/>
    </source>
</evidence>
<dbReference type="InterPro" id="IPR029481">
    <property type="entry name" value="ABC_trans_N"/>
</dbReference>
<dbReference type="InterPro" id="IPR010929">
    <property type="entry name" value="PDR_CDR_ABC"/>
</dbReference>
<dbReference type="GO" id="GO:0005524">
    <property type="term" value="F:ATP binding"/>
    <property type="evidence" value="ECO:0007669"/>
    <property type="project" value="UniProtKB-KW"/>
</dbReference>
<reference evidence="13" key="1">
    <citation type="journal article" date="2011" name="Proc. Natl. Acad. Sci. U.S.A.">
        <title>Obligate biotrophy features unraveled by the genomic analysis of rust fungi.</title>
        <authorList>
            <person name="Duplessis S."/>
            <person name="Cuomo C.A."/>
            <person name="Lin Y.-C."/>
            <person name="Aerts A."/>
            <person name="Tisserant E."/>
            <person name="Veneault-Fourrey C."/>
            <person name="Joly D.L."/>
            <person name="Hacquard S."/>
            <person name="Amselem J."/>
            <person name="Cantarel B.L."/>
            <person name="Chiu R."/>
            <person name="Coutinho P.M."/>
            <person name="Feau N."/>
            <person name="Field M."/>
            <person name="Frey P."/>
            <person name="Gelhaye E."/>
            <person name="Goldberg J."/>
            <person name="Grabherr M.G."/>
            <person name="Kodira C.D."/>
            <person name="Kohler A."/>
            <person name="Kuees U."/>
            <person name="Lindquist E.A."/>
            <person name="Lucas S.M."/>
            <person name="Mago R."/>
            <person name="Mauceli E."/>
            <person name="Morin E."/>
            <person name="Murat C."/>
            <person name="Pangilinan J.L."/>
            <person name="Park R."/>
            <person name="Pearson M."/>
            <person name="Quesneville H."/>
            <person name="Rouhier N."/>
            <person name="Sakthikumar S."/>
            <person name="Salamov A.A."/>
            <person name="Schmutz J."/>
            <person name="Selles B."/>
            <person name="Shapiro H."/>
            <person name="Tanguay P."/>
            <person name="Tuskan G.A."/>
            <person name="Henrissat B."/>
            <person name="Van de Peer Y."/>
            <person name="Rouze P."/>
            <person name="Ellis J.G."/>
            <person name="Dodds P.N."/>
            <person name="Schein J.E."/>
            <person name="Zhong S."/>
            <person name="Hamelin R.C."/>
            <person name="Grigoriev I.V."/>
            <person name="Szabo L.J."/>
            <person name="Martin F."/>
        </authorList>
    </citation>
    <scope>NUCLEOTIDE SEQUENCE [LARGE SCALE GENOMIC DNA]</scope>
    <source>
        <strain evidence="13">98AG31 / pathotype 3-4-7</strain>
    </source>
</reference>
<dbReference type="InterPro" id="IPR043926">
    <property type="entry name" value="ABCG_dom"/>
</dbReference>
<dbReference type="HOGENOM" id="CLU_000604_35_0_1"/>
<dbReference type="InterPro" id="IPR034001">
    <property type="entry name" value="ABCG_PDR_1"/>
</dbReference>